<feature type="region of interest" description="Disordered" evidence="1">
    <location>
        <begin position="170"/>
        <end position="285"/>
    </location>
</feature>
<dbReference type="AlphaFoldDB" id="A0A1W1BSB3"/>
<sequence>MKQKVVSISVLAAAVLAINGCGSSSSSSTTPPTATPTTGTALYVDSAVEGVSVTCGSTTSVTDAEGRFTYEDGKDCQFSVGSVVLRTESGLYQDKVIIEDNIQTAQYLQSMDYDGNPDNGITIHNQTAEVMAQHNRTHVPTNDQELAECVADMENADIGYQGHFVHEQDAQEHVEKTKVKHEQDNQNNPHNPDNNDQQQNTPNDQEHPSNNDQQQNTPNDQNHPSNNDQQQNTPNDQNHPSNNDQQQNTPNDQNHPSNNDQQQSTPNDQNHPDNNDQQQNTPNHN</sequence>
<gene>
    <name evidence="2" type="ORF">MNB_SV-6-1684</name>
</gene>
<reference evidence="2" key="1">
    <citation type="submission" date="2016-10" db="EMBL/GenBank/DDBJ databases">
        <authorList>
            <person name="de Groot N.N."/>
        </authorList>
    </citation>
    <scope>NUCLEOTIDE SEQUENCE</scope>
</reference>
<dbReference type="EMBL" id="FPHC01000039">
    <property type="protein sequence ID" value="SFV56367.1"/>
    <property type="molecule type" value="Genomic_DNA"/>
</dbReference>
<feature type="compositionally biased region" description="Low complexity" evidence="1">
    <location>
        <begin position="185"/>
        <end position="203"/>
    </location>
</feature>
<evidence type="ECO:0000313" key="2">
    <source>
        <dbReference type="EMBL" id="SFV56367.1"/>
    </source>
</evidence>
<accession>A0A1W1BSB3</accession>
<organism evidence="2">
    <name type="scientific">hydrothermal vent metagenome</name>
    <dbReference type="NCBI Taxonomy" id="652676"/>
    <lineage>
        <taxon>unclassified sequences</taxon>
        <taxon>metagenomes</taxon>
        <taxon>ecological metagenomes</taxon>
    </lineage>
</organism>
<feature type="compositionally biased region" description="Low complexity" evidence="1">
    <location>
        <begin position="275"/>
        <end position="285"/>
    </location>
</feature>
<proteinExistence type="predicted"/>
<feature type="compositionally biased region" description="Polar residues" evidence="1">
    <location>
        <begin position="255"/>
        <end position="264"/>
    </location>
</feature>
<name>A0A1W1BSB3_9ZZZZ</name>
<feature type="compositionally biased region" description="Basic and acidic residues" evidence="1">
    <location>
        <begin position="170"/>
        <end position="184"/>
    </location>
</feature>
<protein>
    <submittedName>
        <fullName evidence="2">Predicted zinc-binding protein</fullName>
    </submittedName>
</protein>
<evidence type="ECO:0000256" key="1">
    <source>
        <dbReference type="SAM" id="MobiDB-lite"/>
    </source>
</evidence>
<feature type="compositionally biased region" description="Low complexity" evidence="1">
    <location>
        <begin position="210"/>
        <end position="254"/>
    </location>
</feature>